<dbReference type="KEGG" id="vg:6449879"/>
<organism evidence="1 2">
    <name type="scientific">Yersinia phage Yepe2</name>
    <dbReference type="NCBI Taxonomy" id="532078"/>
    <lineage>
        <taxon>Viruses</taxon>
        <taxon>Duplodnaviria</taxon>
        <taxon>Heunggongvirae</taxon>
        <taxon>Uroviricota</taxon>
        <taxon>Caudoviricetes</taxon>
        <taxon>Autographivirales</taxon>
        <taxon>Autotranscriptaviridae</taxon>
        <taxon>Studiervirinae</taxon>
        <taxon>Berlinvirus</taxon>
        <taxon>Berlinvirus Yepe2</taxon>
    </lineage>
</organism>
<gene>
    <name evidence="1" type="primary">0.7</name>
    <name evidence="1" type="ORF">ASE_0002</name>
</gene>
<reference evidence="1 2" key="1">
    <citation type="submission" date="2008-05" db="EMBL/GenBank/DDBJ databases">
        <title>Genomic sequences and analysis of several T7-like bacteriophages.</title>
        <authorList>
            <person name="Savalia D."/>
            <person name="Severinov K."/>
            <person name="Molineux I."/>
        </authorList>
    </citation>
    <scope>NUCLEOTIDE SEQUENCE [LARGE SCALE GENOMIC DNA]</scope>
</reference>
<sequence>MNYTDIQARLAIIKSLPIRELDKRQPLLVELAADIVNGETNNGNDTDGSKGLEYQDWWHILGSLMGDAGFHLLGNGHFSAAYSHKMLPGRVIKVGFKKEDSGAAYTAFCRMHQGRAGIPNIYHVARHAGCYTVVLDHLNSCNRDANETHANYAYAARALIECDDTNVEACAHFVSTEFIETCKMIREFFYGIASFDMHSGNIMFDKNDVAYITDPVSFSHDREREDGFPLDPDALIAEVEAIANERVIERCRNRKAKRDPNGTFRAEHKAAMKRRKRNRKLSERRAERVAKCATKCATKKDHLHLVSLQREHKVIERNERRAEMLMGSVWHDFRLLNGNSTVHKVNQVNDFKWQVADGLAIQAGCSLMIDKILDAQLMG</sequence>
<dbReference type="RefSeq" id="YP_002003314.1">
    <property type="nucleotide sequence ID" value="NC_011038.1"/>
</dbReference>
<dbReference type="Proteomes" id="UP000000623">
    <property type="component" value="Segment"/>
</dbReference>
<evidence type="ECO:0000313" key="1">
    <source>
        <dbReference type="EMBL" id="ACF15683.1"/>
    </source>
</evidence>
<evidence type="ECO:0000313" key="2">
    <source>
        <dbReference type="Proteomes" id="UP000000623"/>
    </source>
</evidence>
<dbReference type="EMBL" id="EU734170">
    <property type="protein sequence ID" value="ACF15683.1"/>
    <property type="molecule type" value="Genomic_DNA"/>
</dbReference>
<dbReference type="GeneID" id="6449879"/>
<proteinExistence type="predicted"/>
<protein>
    <submittedName>
        <fullName evidence="1">Gp0.7</fullName>
    </submittedName>
</protein>
<accession>B3VCH8</accession>
<name>B3VCH8_9CAUD</name>